<proteinExistence type="inferred from homology"/>
<evidence type="ECO:0000256" key="5">
    <source>
        <dbReference type="RuleBase" id="RU362125"/>
    </source>
</evidence>
<accession>A0A1X7E4V8</accession>
<dbReference type="InterPro" id="IPR045008">
    <property type="entry name" value="ACX4-like"/>
</dbReference>
<dbReference type="InterPro" id="IPR009075">
    <property type="entry name" value="AcylCo_DH/oxidase_C"/>
</dbReference>
<protein>
    <submittedName>
        <fullName evidence="10">Glutaryl-CoA dehydrogenase</fullName>
    </submittedName>
</protein>
<dbReference type="PROSITE" id="PS00073">
    <property type="entry name" value="ACYL_COA_DH_2"/>
    <property type="match status" value="1"/>
</dbReference>
<dbReference type="GO" id="GO:0050660">
    <property type="term" value="F:flavin adenine dinucleotide binding"/>
    <property type="evidence" value="ECO:0007669"/>
    <property type="project" value="InterPro"/>
</dbReference>
<dbReference type="GO" id="GO:0006635">
    <property type="term" value="P:fatty acid beta-oxidation"/>
    <property type="evidence" value="ECO:0007669"/>
    <property type="project" value="InterPro"/>
</dbReference>
<evidence type="ECO:0000256" key="4">
    <source>
        <dbReference type="ARBA" id="ARBA00022827"/>
    </source>
</evidence>
<dbReference type="Pfam" id="PF02771">
    <property type="entry name" value="Acyl-CoA_dh_N"/>
    <property type="match status" value="1"/>
</dbReference>
<evidence type="ECO:0000256" key="3">
    <source>
        <dbReference type="ARBA" id="ARBA00022630"/>
    </source>
</evidence>
<dbReference type="InterPro" id="IPR009100">
    <property type="entry name" value="AcylCoA_DH/oxidase_NM_dom_sf"/>
</dbReference>
<feature type="region of interest" description="Disordered" evidence="6">
    <location>
        <begin position="1"/>
        <end position="28"/>
    </location>
</feature>
<dbReference type="AlphaFoldDB" id="A0A1X7E4V8"/>
<evidence type="ECO:0000259" key="7">
    <source>
        <dbReference type="Pfam" id="PF00441"/>
    </source>
</evidence>
<dbReference type="PANTHER" id="PTHR43188:SF1">
    <property type="entry name" value="ACYL-COA DEHYDROGENASE"/>
    <property type="match status" value="1"/>
</dbReference>
<evidence type="ECO:0000259" key="8">
    <source>
        <dbReference type="Pfam" id="PF02770"/>
    </source>
</evidence>
<comment type="similarity">
    <text evidence="2 5">Belongs to the acyl-CoA dehydrogenase family.</text>
</comment>
<evidence type="ECO:0000256" key="2">
    <source>
        <dbReference type="ARBA" id="ARBA00009347"/>
    </source>
</evidence>
<dbReference type="PANTHER" id="PTHR43188">
    <property type="entry name" value="ACYL-COENZYME A OXIDASE"/>
    <property type="match status" value="1"/>
</dbReference>
<evidence type="ECO:0000256" key="6">
    <source>
        <dbReference type="SAM" id="MobiDB-lite"/>
    </source>
</evidence>
<comment type="cofactor">
    <cofactor evidence="1 5">
        <name>FAD</name>
        <dbReference type="ChEBI" id="CHEBI:57692"/>
    </cofactor>
</comment>
<dbReference type="GO" id="GO:0003995">
    <property type="term" value="F:acyl-CoA dehydrogenase activity"/>
    <property type="evidence" value="ECO:0007669"/>
    <property type="project" value="InterPro"/>
</dbReference>
<dbReference type="InterPro" id="IPR037069">
    <property type="entry name" value="AcylCoA_DH/ox_N_sf"/>
</dbReference>
<dbReference type="Gene3D" id="1.20.140.10">
    <property type="entry name" value="Butyryl-CoA Dehydrogenase, subunit A, domain 3"/>
    <property type="match status" value="1"/>
</dbReference>
<dbReference type="Proteomes" id="UP000192929">
    <property type="component" value="Unassembled WGS sequence"/>
</dbReference>
<sequence>MSKDSTETTGITIEHPEGFPTGTLEPHYDLNEPLATDEAGIYEGVSEQDRAHQLRARTFVQEEVLPVIAEYWDRGEYNLDLVRRMGEMDLLRDGVEVPGMSPMSKMAAGLVAMELSRGDGSISTVSGVQGGLAMRSIALCGSEEQKQRWLPDMATGNLLGAFALTEPAHGSDSIGLESRATPVEGGYILNGAKKWIGNGSMGGITVVWARSDEDGAVHGFVVPQESEGYTGTTMKAKLALRAIHQAEITLENVFVPTENVLPHAKNFRDTSAVLFATRIGVAWAAVGHAQACYETAVHYAMQRHQFGRPLAASQIVQERLTRMLSEFTQIQTLVMAMARKEEAGTLSGPQASLAKYTATRTARQVAMNARDLLGGNGILMENRVARHFADIEAIHTYEGTETVQALIIGKSITGISAYK</sequence>
<reference evidence="11" key="1">
    <citation type="submission" date="2017-04" db="EMBL/GenBank/DDBJ databases">
        <authorList>
            <person name="Varghese N."/>
            <person name="Submissions S."/>
        </authorList>
    </citation>
    <scope>NUCLEOTIDE SEQUENCE [LARGE SCALE GENOMIC DNA]</scope>
    <source>
        <strain evidence="11">NIO-1021</strain>
    </source>
</reference>
<evidence type="ECO:0000313" key="11">
    <source>
        <dbReference type="Proteomes" id="UP000192929"/>
    </source>
</evidence>
<dbReference type="SUPFAM" id="SSF56645">
    <property type="entry name" value="Acyl-CoA dehydrogenase NM domain-like"/>
    <property type="match status" value="1"/>
</dbReference>
<keyword evidence="4 5" id="KW-0274">FAD</keyword>
<organism evidence="10 11">
    <name type="scientific">Kocuria marina subsp. indica</name>
    <dbReference type="NCBI Taxonomy" id="1049583"/>
    <lineage>
        <taxon>Bacteria</taxon>
        <taxon>Bacillati</taxon>
        <taxon>Actinomycetota</taxon>
        <taxon>Actinomycetes</taxon>
        <taxon>Micrococcales</taxon>
        <taxon>Micrococcaceae</taxon>
        <taxon>Kocuria</taxon>
    </lineage>
</organism>
<name>A0A1X7E4V8_9MICC</name>
<dbReference type="Gene3D" id="1.10.540.10">
    <property type="entry name" value="Acyl-CoA dehydrogenase/oxidase, N-terminal domain"/>
    <property type="match status" value="1"/>
</dbReference>
<feature type="domain" description="Acyl-CoA dehydrogenase/oxidase N-terminal" evidence="9">
    <location>
        <begin position="47"/>
        <end position="156"/>
    </location>
</feature>
<dbReference type="InterPro" id="IPR006091">
    <property type="entry name" value="Acyl-CoA_Oxase/DH_mid-dom"/>
</dbReference>
<dbReference type="InterPro" id="IPR036250">
    <property type="entry name" value="AcylCo_DH-like_C"/>
</dbReference>
<dbReference type="InterPro" id="IPR006089">
    <property type="entry name" value="Acyl-CoA_DH_CS"/>
</dbReference>
<dbReference type="EMBL" id="FXAC01000021">
    <property type="protein sequence ID" value="SMF27069.1"/>
    <property type="molecule type" value="Genomic_DNA"/>
</dbReference>
<dbReference type="Pfam" id="PF00441">
    <property type="entry name" value="Acyl-CoA_dh_1"/>
    <property type="match status" value="1"/>
</dbReference>
<dbReference type="SUPFAM" id="SSF47203">
    <property type="entry name" value="Acyl-CoA dehydrogenase C-terminal domain-like"/>
    <property type="match status" value="1"/>
</dbReference>
<dbReference type="Pfam" id="PF02770">
    <property type="entry name" value="Acyl-CoA_dh_M"/>
    <property type="match status" value="1"/>
</dbReference>
<evidence type="ECO:0000259" key="9">
    <source>
        <dbReference type="Pfam" id="PF02771"/>
    </source>
</evidence>
<gene>
    <name evidence="10" type="ORF">SAMN06296028_1213</name>
</gene>
<dbReference type="InterPro" id="IPR013786">
    <property type="entry name" value="AcylCoA_DH/ox_N"/>
</dbReference>
<feature type="domain" description="Acyl-CoA dehydrogenase/oxidase C-terminal" evidence="7">
    <location>
        <begin position="274"/>
        <end position="412"/>
    </location>
</feature>
<dbReference type="InterPro" id="IPR046373">
    <property type="entry name" value="Acyl-CoA_Oxase/DH_mid-dom_sf"/>
</dbReference>
<evidence type="ECO:0000313" key="10">
    <source>
        <dbReference type="EMBL" id="SMF27069.1"/>
    </source>
</evidence>
<dbReference type="RefSeq" id="WP_085108446.1">
    <property type="nucleotide sequence ID" value="NZ_FXAC01000021.1"/>
</dbReference>
<evidence type="ECO:0000256" key="1">
    <source>
        <dbReference type="ARBA" id="ARBA00001974"/>
    </source>
</evidence>
<keyword evidence="3 5" id="KW-0285">Flavoprotein</keyword>
<keyword evidence="5" id="KW-0560">Oxidoreductase</keyword>
<feature type="domain" description="Acyl-CoA oxidase/dehydrogenase middle" evidence="8">
    <location>
        <begin position="161"/>
        <end position="253"/>
    </location>
</feature>
<dbReference type="Gene3D" id="2.40.110.10">
    <property type="entry name" value="Butyryl-CoA Dehydrogenase, subunit A, domain 2"/>
    <property type="match status" value="1"/>
</dbReference>
<keyword evidence="11" id="KW-1185">Reference proteome</keyword>